<evidence type="ECO:0000256" key="1">
    <source>
        <dbReference type="SAM" id="Phobius"/>
    </source>
</evidence>
<feature type="transmembrane region" description="Helical" evidence="1">
    <location>
        <begin position="38"/>
        <end position="57"/>
    </location>
</feature>
<name>A0A8H3F346_9LECA</name>
<keyword evidence="3" id="KW-1185">Reference proteome</keyword>
<evidence type="ECO:0000313" key="2">
    <source>
        <dbReference type="EMBL" id="CAF9913461.1"/>
    </source>
</evidence>
<sequence>MLSSVALFISGVIALAINKVYWVELFGVDWSYTGSLAWQAILFTVTIIAALHIVGGIS</sequence>
<dbReference type="Proteomes" id="UP000664203">
    <property type="component" value="Unassembled WGS sequence"/>
</dbReference>
<protein>
    <submittedName>
        <fullName evidence="2">Uncharacterized protein</fullName>
    </submittedName>
</protein>
<organism evidence="2 3">
    <name type="scientific">Alectoria fallacina</name>
    <dbReference type="NCBI Taxonomy" id="1903189"/>
    <lineage>
        <taxon>Eukaryota</taxon>
        <taxon>Fungi</taxon>
        <taxon>Dikarya</taxon>
        <taxon>Ascomycota</taxon>
        <taxon>Pezizomycotina</taxon>
        <taxon>Lecanoromycetes</taxon>
        <taxon>OSLEUM clade</taxon>
        <taxon>Lecanoromycetidae</taxon>
        <taxon>Lecanorales</taxon>
        <taxon>Lecanorineae</taxon>
        <taxon>Parmeliaceae</taxon>
        <taxon>Alectoria</taxon>
    </lineage>
</organism>
<keyword evidence="1" id="KW-0472">Membrane</keyword>
<accession>A0A8H3F346</accession>
<comment type="caution">
    <text evidence="2">The sequence shown here is derived from an EMBL/GenBank/DDBJ whole genome shotgun (WGS) entry which is preliminary data.</text>
</comment>
<reference evidence="2" key="1">
    <citation type="submission" date="2021-03" db="EMBL/GenBank/DDBJ databases">
        <authorList>
            <person name="Tagirdzhanova G."/>
        </authorList>
    </citation>
    <scope>NUCLEOTIDE SEQUENCE</scope>
</reference>
<proteinExistence type="predicted"/>
<keyword evidence="1" id="KW-1133">Transmembrane helix</keyword>
<dbReference type="AlphaFoldDB" id="A0A8H3F346"/>
<evidence type="ECO:0000313" key="3">
    <source>
        <dbReference type="Proteomes" id="UP000664203"/>
    </source>
</evidence>
<dbReference type="EMBL" id="CAJPDR010000062">
    <property type="protein sequence ID" value="CAF9913461.1"/>
    <property type="molecule type" value="Genomic_DNA"/>
</dbReference>
<keyword evidence="1" id="KW-0812">Transmembrane</keyword>
<gene>
    <name evidence="2" type="ORF">ALECFALPRED_008825</name>
</gene>